<dbReference type="EMBL" id="BSXV01000926">
    <property type="protein sequence ID" value="GME91143.1"/>
    <property type="molecule type" value="Genomic_DNA"/>
</dbReference>
<evidence type="ECO:0000313" key="1">
    <source>
        <dbReference type="EMBL" id="GME91143.1"/>
    </source>
</evidence>
<comment type="caution">
    <text evidence="1">The sequence shown here is derived from an EMBL/GenBank/DDBJ whole genome shotgun (WGS) entry which is preliminary data.</text>
</comment>
<organism evidence="1 2">
    <name type="scientific">Candida boidinii</name>
    <name type="common">Yeast</name>
    <dbReference type="NCBI Taxonomy" id="5477"/>
    <lineage>
        <taxon>Eukaryota</taxon>
        <taxon>Fungi</taxon>
        <taxon>Dikarya</taxon>
        <taxon>Ascomycota</taxon>
        <taxon>Saccharomycotina</taxon>
        <taxon>Pichiomycetes</taxon>
        <taxon>Pichiales</taxon>
        <taxon>Pichiaceae</taxon>
        <taxon>Ogataea</taxon>
        <taxon>Ogataea/Candida clade</taxon>
    </lineage>
</organism>
<reference evidence="1" key="1">
    <citation type="submission" date="2023-04" db="EMBL/GenBank/DDBJ databases">
        <title>Candida boidinii NBRC 1967.</title>
        <authorList>
            <person name="Ichikawa N."/>
            <person name="Sato H."/>
            <person name="Tonouchi N."/>
        </authorList>
    </citation>
    <scope>NUCLEOTIDE SEQUENCE</scope>
    <source>
        <strain evidence="1">NBRC 1967</strain>
    </source>
</reference>
<keyword evidence="2" id="KW-1185">Reference proteome</keyword>
<sequence length="675" mass="71643">MTVSKPASESGSISSSSLAAATVAAPFGLPLDLHELEGTVLTSAHIVAAAASYTLSDRIFSYAAPGAESLLDSAPQLWKTFQKKNANGIVPELTRLEVRSGALNTILGYLDSSNNDAPISVFIPGSALSYIAPTLIAHNKKNLPLAFQVVALDYDNETSSLVSNFSLPLAIARNLGFSVVTPFSGLEAQHLSILSLALAKLNIPTLNLYDGPSFTRASGTINNVLGTQVVSNAYNRLVSALNFKFASENITSISKISVALDALNETLGTSYKPFEYAGSKAPSTVFVIYGSVESNLLLNLVEKLAASTGAAIGAVAIRIPLPFESATFASVIPETTRRVIVIGQTVEGNNTTALKSDVSASLFLEKGINAPTVGDYSYPLTTVIDTTALETIIASYVALPKLSSAVRSGGSKFSFWSADNSKYSNIPSQLAHALSLVPNLTIKYRAKFDNIANAGVLNAEIVTGSTTSDEADVTVVETKDILNAFDVTKKAKKNSAIILVSDKKIEDISKFIEEQLPNDFKKALSDKKLHLVLVDLESVGDDEGTQGRTASIAIQAAFWKTAYPTLDIGGIVTKILQAFGSEFELLAVVIATAAAKAFETGITEIPVSAEWSKLEYSTEETLPSTINETAFIPNARESVSESVPQLNSTFEAAKKLVFKEAYSTTNSLRPDLPVL</sequence>
<gene>
    <name evidence="1" type="ORF">Cboi01_000217900</name>
</gene>
<evidence type="ECO:0000313" key="2">
    <source>
        <dbReference type="Proteomes" id="UP001165101"/>
    </source>
</evidence>
<protein>
    <submittedName>
        <fullName evidence="1">Unnamed protein product</fullName>
    </submittedName>
</protein>
<accession>A0ACB5TMG1</accession>
<proteinExistence type="predicted"/>
<dbReference type="Proteomes" id="UP001165101">
    <property type="component" value="Unassembled WGS sequence"/>
</dbReference>
<name>A0ACB5TMG1_CANBO</name>